<organism evidence="1 2">
    <name type="scientific">Cymbomonas tetramitiformis</name>
    <dbReference type="NCBI Taxonomy" id="36881"/>
    <lineage>
        <taxon>Eukaryota</taxon>
        <taxon>Viridiplantae</taxon>
        <taxon>Chlorophyta</taxon>
        <taxon>Pyramimonadophyceae</taxon>
        <taxon>Pyramimonadales</taxon>
        <taxon>Pyramimonadaceae</taxon>
        <taxon>Cymbomonas</taxon>
    </lineage>
</organism>
<dbReference type="Proteomes" id="UP001190700">
    <property type="component" value="Unassembled WGS sequence"/>
</dbReference>
<evidence type="ECO:0000313" key="1">
    <source>
        <dbReference type="EMBL" id="KAK3234265.1"/>
    </source>
</evidence>
<reference evidence="1 2" key="1">
    <citation type="journal article" date="2015" name="Genome Biol. Evol.">
        <title>Comparative Genomics of a Bacterivorous Green Alga Reveals Evolutionary Causalities and Consequences of Phago-Mixotrophic Mode of Nutrition.</title>
        <authorList>
            <person name="Burns J.A."/>
            <person name="Paasch A."/>
            <person name="Narechania A."/>
            <person name="Kim E."/>
        </authorList>
    </citation>
    <scope>NUCLEOTIDE SEQUENCE [LARGE SCALE GENOMIC DNA]</scope>
    <source>
        <strain evidence="1 2">PLY_AMNH</strain>
    </source>
</reference>
<accession>A0AAE0EPQ2</accession>
<protein>
    <submittedName>
        <fullName evidence="1">Uncharacterized protein</fullName>
    </submittedName>
</protein>
<dbReference type="EMBL" id="LGRX02035526">
    <property type="protein sequence ID" value="KAK3234265.1"/>
    <property type="molecule type" value="Genomic_DNA"/>
</dbReference>
<sequence length="75" mass="8881">MLWCPIRLLPPRNKKNIIHCIHHALPKARSSATVNPEMAARRDDLRDTLWELREEYRNMPEEDALMYDPLGLMQV</sequence>
<evidence type="ECO:0000313" key="2">
    <source>
        <dbReference type="Proteomes" id="UP001190700"/>
    </source>
</evidence>
<dbReference type="AlphaFoldDB" id="A0AAE0EPQ2"/>
<keyword evidence="2" id="KW-1185">Reference proteome</keyword>
<gene>
    <name evidence="1" type="ORF">CYMTET_55484</name>
</gene>
<proteinExistence type="predicted"/>
<comment type="caution">
    <text evidence="1">The sequence shown here is derived from an EMBL/GenBank/DDBJ whole genome shotgun (WGS) entry which is preliminary data.</text>
</comment>
<name>A0AAE0EPQ2_9CHLO</name>